<comment type="caution">
    <text evidence="1">The sequence shown here is derived from an EMBL/GenBank/DDBJ whole genome shotgun (WGS) entry which is preliminary data.</text>
</comment>
<name>A0ABW7BG93_9ACTN</name>
<dbReference type="RefSeq" id="WP_392824519.1">
    <property type="nucleotide sequence ID" value="NZ_JBICYV010000026.1"/>
</dbReference>
<protein>
    <submittedName>
        <fullName evidence="1">Uncharacterized protein</fullName>
    </submittedName>
</protein>
<proteinExistence type="predicted"/>
<gene>
    <name evidence="1" type="ORF">ACGFZB_37860</name>
</gene>
<dbReference type="Proteomes" id="UP001604267">
    <property type="component" value="Unassembled WGS sequence"/>
</dbReference>
<sequence length="390" mass="41648">MARRAPSPADLQVLRELAARDVVVTPSQLESWRRVGLLPRHRRRGLGRGRGAVVDAVDPLVVESAAALARHLRQGRDRRLAVLAWFAEAGTPPAAPGASPVPEPPVAAVREALVWALQRSASQRLVEFARSAAGAGEEGQDALYAAAGRLMGPYRGRANPALVRAALEAGGDVPAEAEGPDARSMVHVAAAIGLGAQEVGADALAEAFAAFGMFGLTAEDWAQMLGAAERGEGPEVDWGLLQQNADIVAQVQRASDEELLRAREVLVGLRMFYALYVLHGLLLPDTPAQAALRQQIDEWGIFPFLDHVIAINPSPMQFAESLAVFLEPFYDGLYQILMDQFGENPDIFSIPGDETGAVGFGERWMRSMEELTKGRCGVGEDADDGPGGPV</sequence>
<organism evidence="1 2">
    <name type="scientific">Streptomyces cinerochromogenes</name>
    <dbReference type="NCBI Taxonomy" id="66422"/>
    <lineage>
        <taxon>Bacteria</taxon>
        <taxon>Bacillati</taxon>
        <taxon>Actinomycetota</taxon>
        <taxon>Actinomycetes</taxon>
        <taxon>Kitasatosporales</taxon>
        <taxon>Streptomycetaceae</taxon>
        <taxon>Streptomyces</taxon>
    </lineage>
</organism>
<keyword evidence="2" id="KW-1185">Reference proteome</keyword>
<reference evidence="1 2" key="1">
    <citation type="submission" date="2024-10" db="EMBL/GenBank/DDBJ databases">
        <title>The Natural Products Discovery Center: Release of the First 8490 Sequenced Strains for Exploring Actinobacteria Biosynthetic Diversity.</title>
        <authorList>
            <person name="Kalkreuter E."/>
            <person name="Kautsar S.A."/>
            <person name="Yang D."/>
            <person name="Bader C.D."/>
            <person name="Teijaro C.N."/>
            <person name="Fluegel L."/>
            <person name="Davis C.M."/>
            <person name="Simpson J.R."/>
            <person name="Lauterbach L."/>
            <person name="Steele A.D."/>
            <person name="Gui C."/>
            <person name="Meng S."/>
            <person name="Li G."/>
            <person name="Viehrig K."/>
            <person name="Ye F."/>
            <person name="Su P."/>
            <person name="Kiefer A.F."/>
            <person name="Nichols A."/>
            <person name="Cepeda A.J."/>
            <person name="Yan W."/>
            <person name="Fan B."/>
            <person name="Jiang Y."/>
            <person name="Adhikari A."/>
            <person name="Zheng C.-J."/>
            <person name="Schuster L."/>
            <person name="Cowan T.M."/>
            <person name="Smanski M.J."/>
            <person name="Chevrette M.G."/>
            <person name="De Carvalho L.P.S."/>
            <person name="Shen B."/>
        </authorList>
    </citation>
    <scope>NUCLEOTIDE SEQUENCE [LARGE SCALE GENOMIC DNA]</scope>
    <source>
        <strain evidence="1 2">NPDC048320</strain>
    </source>
</reference>
<evidence type="ECO:0000313" key="2">
    <source>
        <dbReference type="Proteomes" id="UP001604267"/>
    </source>
</evidence>
<evidence type="ECO:0000313" key="1">
    <source>
        <dbReference type="EMBL" id="MFG3016119.1"/>
    </source>
</evidence>
<dbReference type="EMBL" id="JBICYV010000026">
    <property type="protein sequence ID" value="MFG3016119.1"/>
    <property type="molecule type" value="Genomic_DNA"/>
</dbReference>
<accession>A0ABW7BG93</accession>